<keyword evidence="2" id="KW-0184">Conjugation</keyword>
<evidence type="ECO:0000313" key="6">
    <source>
        <dbReference type="EMBL" id="GCB30028.1"/>
    </source>
</evidence>
<keyword evidence="7" id="KW-1185">Reference proteome</keyword>
<feature type="compositionally biased region" description="Basic and acidic residues" evidence="4">
    <location>
        <begin position="574"/>
        <end position="589"/>
    </location>
</feature>
<evidence type="ECO:0000256" key="2">
    <source>
        <dbReference type="ARBA" id="ARBA00022971"/>
    </source>
</evidence>
<dbReference type="Gene3D" id="3.30.930.30">
    <property type="match status" value="1"/>
</dbReference>
<dbReference type="EMBL" id="BHVZ01000005">
    <property type="protein sequence ID" value="GCB30028.1"/>
    <property type="molecule type" value="Genomic_DNA"/>
</dbReference>
<comment type="similarity">
    <text evidence="1">Belongs to the MobA/MobL family.</text>
</comment>
<dbReference type="Proteomes" id="UP000287361">
    <property type="component" value="Unassembled WGS sequence"/>
</dbReference>
<sequence>MYNEYDGIEHDYTKKGGVVYSEIMLCENAPKEYQDRQTLWNAVEQIEKSSKAQLVREYEVALPVELSREEQIKLVRDFAKENFVDNGMCVDFSIHDKEDGNPHAHIMLTTRPIEQDNSWGVKQKKEYILDKNGQKQYDKKKQTYKCKTVKTTNWDSKEFLQRSRESWAEKVNQELEKKSLPQRIDHRSLKEQGVDRVPTIHEGGARKLEKRGIKTDRGKINREIKTANGQMQTIDILTKQTQKEIINIREDIEWNKQHEHIAKIERMLPKATEENKNVLLRLQTEMLKTYNIAKRLEPTTASAERTIECDGRKVPYFDYHKDKLIGDISFIRDKIESSLEAIRERAKTAEPQSGFVARRESIMRQEQPKQDAPKIDTAYAEEMARKLSALRSEFVKAMVQSAERTSYQPNPIYERQANEIESISKTISEQSRTIKSLQEERDKLGIFKGREKKELQNKIDNFERLRRSNLDKLGALGVSEPSKADEAVKEKRSMAAQEQNRAKAAMQNRGAKERAEEVKAAFLEAAKQIPADQRQEILDRMGQQKEIPTMGRLQYYQAEAEARRQLDTALKQEAQTRERNRTHDRDRGI</sequence>
<evidence type="ECO:0000259" key="5">
    <source>
        <dbReference type="Pfam" id="PF03389"/>
    </source>
</evidence>
<dbReference type="AlphaFoldDB" id="A0A401LER2"/>
<dbReference type="Pfam" id="PF03389">
    <property type="entry name" value="MobA_MobL"/>
    <property type="match status" value="1"/>
</dbReference>
<feature type="region of interest" description="Disordered" evidence="4">
    <location>
        <begin position="566"/>
        <end position="589"/>
    </location>
</feature>
<dbReference type="InterPro" id="IPR005053">
    <property type="entry name" value="MobA_MobL"/>
</dbReference>
<dbReference type="NCBIfam" id="NF041496">
    <property type="entry name" value="MobQ"/>
    <property type="match status" value="1"/>
</dbReference>
<name>A0A401LER2_9FIRM</name>
<evidence type="ECO:0000256" key="4">
    <source>
        <dbReference type="SAM" id="MobiDB-lite"/>
    </source>
</evidence>
<keyword evidence="3" id="KW-0175">Coiled coil</keyword>
<comment type="caution">
    <text evidence="6">The sequence shown here is derived from an EMBL/GenBank/DDBJ whole genome shotgun (WGS) entry which is preliminary data.</text>
</comment>
<gene>
    <name evidence="6" type="ORF">KGMB03357_16890</name>
</gene>
<evidence type="ECO:0000256" key="3">
    <source>
        <dbReference type="SAM" id="Coils"/>
    </source>
</evidence>
<feature type="domain" description="MobA/MobL protein" evidence="5">
    <location>
        <begin position="1"/>
        <end position="209"/>
    </location>
</feature>
<proteinExistence type="inferred from homology"/>
<feature type="coiled-coil region" evidence="3">
    <location>
        <begin position="420"/>
        <end position="514"/>
    </location>
</feature>
<accession>A0A401LER2</accession>
<protein>
    <submittedName>
        <fullName evidence="6">Nickase</fullName>
    </submittedName>
</protein>
<evidence type="ECO:0000256" key="1">
    <source>
        <dbReference type="ARBA" id="ARBA00010873"/>
    </source>
</evidence>
<organism evidence="6 7">
    <name type="scientific">Anaerotignum faecicola</name>
    <dbReference type="NCBI Taxonomy" id="2358141"/>
    <lineage>
        <taxon>Bacteria</taxon>
        <taxon>Bacillati</taxon>
        <taxon>Bacillota</taxon>
        <taxon>Clostridia</taxon>
        <taxon>Lachnospirales</taxon>
        <taxon>Anaerotignaceae</taxon>
        <taxon>Anaerotignum</taxon>
    </lineage>
</organism>
<evidence type="ECO:0000313" key="7">
    <source>
        <dbReference type="Proteomes" id="UP000287361"/>
    </source>
</evidence>
<reference evidence="6 7" key="1">
    <citation type="submission" date="2018-10" db="EMBL/GenBank/DDBJ databases">
        <title>Draft Genome Sequence of Anaerotignum sp. KCTC 15736.</title>
        <authorList>
            <person name="Choi S.H."/>
            <person name="Kim J.S."/>
            <person name="Kang S.W."/>
            <person name="Lee J.S."/>
            <person name="Park S.H."/>
        </authorList>
    </citation>
    <scope>NUCLEOTIDE SEQUENCE [LARGE SCALE GENOMIC DNA]</scope>
    <source>
        <strain evidence="6 7">KCTC 15736</strain>
    </source>
</reference>